<protein>
    <submittedName>
        <fullName evidence="1">Uncharacterized protein</fullName>
    </submittedName>
</protein>
<organism evidence="1">
    <name type="scientific">hydrothermal vent metagenome</name>
    <dbReference type="NCBI Taxonomy" id="652676"/>
    <lineage>
        <taxon>unclassified sequences</taxon>
        <taxon>metagenomes</taxon>
        <taxon>ecological metagenomes</taxon>
    </lineage>
</organism>
<name>A0A3B1CHC3_9ZZZZ</name>
<dbReference type="Gene3D" id="2.40.128.720">
    <property type="match status" value="1"/>
</dbReference>
<dbReference type="EMBL" id="UOGD01000046">
    <property type="protein sequence ID" value="VAX16177.1"/>
    <property type="molecule type" value="Genomic_DNA"/>
</dbReference>
<proteinExistence type="predicted"/>
<gene>
    <name evidence="1" type="ORF">MNBD_IGNAVI01-2133</name>
</gene>
<feature type="non-terminal residue" evidence="1">
    <location>
        <position position="149"/>
    </location>
</feature>
<sequence>MKTTKLFLIPLVLMLWFSPTLFGQSIDKKIITNYLTQIETFQNSKRLTDQLPVLFKGNTKSTVINLEHFVLGGGIVQTLIEQWESNQWENFNRITYTFDYEERMAGFLVEQWESDHWENFMKDSITYNDDAYPDVTIIQYWNAGTTAWD</sequence>
<dbReference type="AlphaFoldDB" id="A0A3B1CHC3"/>
<evidence type="ECO:0000313" key="1">
    <source>
        <dbReference type="EMBL" id="VAX16177.1"/>
    </source>
</evidence>
<accession>A0A3B1CHC3</accession>
<reference evidence="1" key="1">
    <citation type="submission" date="2018-06" db="EMBL/GenBank/DDBJ databases">
        <authorList>
            <person name="Zhirakovskaya E."/>
        </authorList>
    </citation>
    <scope>NUCLEOTIDE SEQUENCE</scope>
</reference>